<dbReference type="EMBL" id="MHQI01000002">
    <property type="protein sequence ID" value="OHA00939.1"/>
    <property type="molecule type" value="Genomic_DNA"/>
</dbReference>
<sequence>MVNRRTLVITVGVLVAAAAIAAYYFYNCATSHPLFSYNRVLDPEVYQYRYYFGKRLNFCRNFLLQPRSPKGADQSVAVPIMGPQKAFRLPVGTPYPESGYNSNPPTSGWNWPTAGKYASWKTPRHRFYAESVQPPIAVSKLYAGFVWITYKSGALSQDQIARRGAAGVSEQRIQEAVERARNVEGVPQDVIEQLKTIAFRTPLAMVTGRGTNAGWDIVLSALGRQDKFNLEDGNLTQEHIGRIWDFLLRWRNQLEPFAGDAREFDSEFYKEVSEEPEKEAGGGFEKE</sequence>
<dbReference type="InterPro" id="IPR021454">
    <property type="entry name" value="DUF3105"/>
</dbReference>
<accession>A0A1G2KRA2</accession>
<organism evidence="2 3">
    <name type="scientific">Candidatus Sungbacteria bacterium RIFCSPHIGHO2_02_FULL_47_11</name>
    <dbReference type="NCBI Taxonomy" id="1802270"/>
    <lineage>
        <taxon>Bacteria</taxon>
        <taxon>Candidatus Sungiibacteriota</taxon>
    </lineage>
</organism>
<dbReference type="Proteomes" id="UP000179023">
    <property type="component" value="Unassembled WGS sequence"/>
</dbReference>
<protein>
    <submittedName>
        <fullName evidence="2">Uncharacterized protein</fullName>
    </submittedName>
</protein>
<dbReference type="Pfam" id="PF11303">
    <property type="entry name" value="DUF3105"/>
    <property type="match status" value="1"/>
</dbReference>
<evidence type="ECO:0000256" key="1">
    <source>
        <dbReference type="SAM" id="Phobius"/>
    </source>
</evidence>
<evidence type="ECO:0000313" key="3">
    <source>
        <dbReference type="Proteomes" id="UP000179023"/>
    </source>
</evidence>
<name>A0A1G2KRA2_9BACT</name>
<gene>
    <name evidence="2" type="ORF">A3C07_00850</name>
</gene>
<evidence type="ECO:0000313" key="2">
    <source>
        <dbReference type="EMBL" id="OHA00939.1"/>
    </source>
</evidence>
<keyword evidence="1" id="KW-0472">Membrane</keyword>
<keyword evidence="1" id="KW-0812">Transmembrane</keyword>
<dbReference type="AlphaFoldDB" id="A0A1G2KRA2"/>
<comment type="caution">
    <text evidence="2">The sequence shown here is derived from an EMBL/GenBank/DDBJ whole genome shotgun (WGS) entry which is preliminary data.</text>
</comment>
<proteinExistence type="predicted"/>
<feature type="transmembrane region" description="Helical" evidence="1">
    <location>
        <begin position="7"/>
        <end position="26"/>
    </location>
</feature>
<keyword evidence="1" id="KW-1133">Transmembrane helix</keyword>
<reference evidence="2 3" key="1">
    <citation type="journal article" date="2016" name="Nat. Commun.">
        <title>Thousands of microbial genomes shed light on interconnected biogeochemical processes in an aquifer system.</title>
        <authorList>
            <person name="Anantharaman K."/>
            <person name="Brown C.T."/>
            <person name="Hug L.A."/>
            <person name="Sharon I."/>
            <person name="Castelle C.J."/>
            <person name="Probst A.J."/>
            <person name="Thomas B.C."/>
            <person name="Singh A."/>
            <person name="Wilkins M.J."/>
            <person name="Karaoz U."/>
            <person name="Brodie E.L."/>
            <person name="Williams K.H."/>
            <person name="Hubbard S.S."/>
            <person name="Banfield J.F."/>
        </authorList>
    </citation>
    <scope>NUCLEOTIDE SEQUENCE [LARGE SCALE GENOMIC DNA]</scope>
</reference>